<evidence type="ECO:0000256" key="1">
    <source>
        <dbReference type="ARBA" id="ARBA00023015"/>
    </source>
</evidence>
<feature type="DNA-binding region" description="H-T-H motif" evidence="4">
    <location>
        <begin position="42"/>
        <end position="61"/>
    </location>
</feature>
<organism evidence="6 7">
    <name type="scientific">Actinomadura macrotermitis</name>
    <dbReference type="NCBI Taxonomy" id="2585200"/>
    <lineage>
        <taxon>Bacteria</taxon>
        <taxon>Bacillati</taxon>
        <taxon>Actinomycetota</taxon>
        <taxon>Actinomycetes</taxon>
        <taxon>Streptosporangiales</taxon>
        <taxon>Thermomonosporaceae</taxon>
        <taxon>Actinomadura</taxon>
    </lineage>
</organism>
<feature type="domain" description="HTH tetR-type" evidence="5">
    <location>
        <begin position="19"/>
        <end position="79"/>
    </location>
</feature>
<dbReference type="AlphaFoldDB" id="A0A7K0C130"/>
<evidence type="ECO:0000259" key="5">
    <source>
        <dbReference type="PROSITE" id="PS50977"/>
    </source>
</evidence>
<dbReference type="InterPro" id="IPR050109">
    <property type="entry name" value="HTH-type_TetR-like_transc_reg"/>
</dbReference>
<dbReference type="EMBL" id="WEGH01000003">
    <property type="protein sequence ID" value="MQY06782.1"/>
    <property type="molecule type" value="Genomic_DNA"/>
</dbReference>
<dbReference type="PANTHER" id="PTHR30055:SF234">
    <property type="entry name" value="HTH-TYPE TRANSCRIPTIONAL REGULATOR BETI"/>
    <property type="match status" value="1"/>
</dbReference>
<dbReference type="OrthoDB" id="3472818at2"/>
<keyword evidence="7" id="KW-1185">Reference proteome</keyword>
<keyword evidence="1" id="KW-0805">Transcription regulation</keyword>
<evidence type="ECO:0000256" key="4">
    <source>
        <dbReference type="PROSITE-ProRule" id="PRU00335"/>
    </source>
</evidence>
<accession>A0A7K0C130</accession>
<dbReference type="InterPro" id="IPR009057">
    <property type="entry name" value="Homeodomain-like_sf"/>
</dbReference>
<dbReference type="Proteomes" id="UP000487268">
    <property type="component" value="Unassembled WGS sequence"/>
</dbReference>
<dbReference type="GO" id="GO:0000976">
    <property type="term" value="F:transcription cis-regulatory region binding"/>
    <property type="evidence" value="ECO:0007669"/>
    <property type="project" value="TreeGrafter"/>
</dbReference>
<protein>
    <recommendedName>
        <fullName evidence="5">HTH tetR-type domain-containing protein</fullName>
    </recommendedName>
</protein>
<evidence type="ECO:0000313" key="7">
    <source>
        <dbReference type="Proteomes" id="UP000487268"/>
    </source>
</evidence>
<name>A0A7K0C130_9ACTN</name>
<dbReference type="SUPFAM" id="SSF46689">
    <property type="entry name" value="Homeodomain-like"/>
    <property type="match status" value="1"/>
</dbReference>
<dbReference type="InterPro" id="IPR001647">
    <property type="entry name" value="HTH_TetR"/>
</dbReference>
<evidence type="ECO:0000256" key="2">
    <source>
        <dbReference type="ARBA" id="ARBA00023125"/>
    </source>
</evidence>
<dbReference type="PANTHER" id="PTHR30055">
    <property type="entry name" value="HTH-TYPE TRANSCRIPTIONAL REGULATOR RUTR"/>
    <property type="match status" value="1"/>
</dbReference>
<keyword evidence="2 4" id="KW-0238">DNA-binding</keyword>
<keyword evidence="3" id="KW-0804">Transcription</keyword>
<dbReference type="PROSITE" id="PS50977">
    <property type="entry name" value="HTH_TETR_2"/>
    <property type="match status" value="1"/>
</dbReference>
<dbReference type="RefSeq" id="WP_153536231.1">
    <property type="nucleotide sequence ID" value="NZ_WEGH01000003.1"/>
</dbReference>
<sequence>MSAAVPPAVPPAGPAATADRTRERIIDAAGECFARFGVAKTTVEDIAAQAGLSRATVYRAVPGGRDELILGVVLRDLRRFLDLLAERLRRERSVPDAIVEGIVGAVAFVREDPTIARFLVPEAAGHMQAAVAAAAEQVLSLCCEYVRPSFEIAQRHRMLRADIEVEGSVEFLFRIITSLIAMDRQRDAGGLRAFLRTYVVPVLTGP</sequence>
<gene>
    <name evidence="6" type="ORF">ACRB68_48780</name>
</gene>
<evidence type="ECO:0000313" key="6">
    <source>
        <dbReference type="EMBL" id="MQY06782.1"/>
    </source>
</evidence>
<evidence type="ECO:0000256" key="3">
    <source>
        <dbReference type="ARBA" id="ARBA00023163"/>
    </source>
</evidence>
<reference evidence="6 7" key="1">
    <citation type="submission" date="2019-10" db="EMBL/GenBank/DDBJ databases">
        <title>Actinomadura rubteroloni sp. nov. and Actinomadura macrotermitis sp. nov., isolated from the gut of fungus growing-termite Macrotermes natalensis.</title>
        <authorList>
            <person name="Benndorf R."/>
            <person name="Martin K."/>
            <person name="Kuefner M."/>
            <person name="De Beer W."/>
            <person name="Kaster A.-K."/>
            <person name="Vollmers J."/>
            <person name="Poulsen M."/>
            <person name="Beemelmanns C."/>
        </authorList>
    </citation>
    <scope>NUCLEOTIDE SEQUENCE [LARGE SCALE GENOMIC DNA]</scope>
    <source>
        <strain evidence="6 7">RB68</strain>
    </source>
</reference>
<proteinExistence type="predicted"/>
<dbReference type="GO" id="GO:0003700">
    <property type="term" value="F:DNA-binding transcription factor activity"/>
    <property type="evidence" value="ECO:0007669"/>
    <property type="project" value="TreeGrafter"/>
</dbReference>
<comment type="caution">
    <text evidence="6">The sequence shown here is derived from an EMBL/GenBank/DDBJ whole genome shotgun (WGS) entry which is preliminary data.</text>
</comment>
<dbReference type="Gene3D" id="1.10.357.10">
    <property type="entry name" value="Tetracycline Repressor, domain 2"/>
    <property type="match status" value="1"/>
</dbReference>
<dbReference type="Pfam" id="PF00440">
    <property type="entry name" value="TetR_N"/>
    <property type="match status" value="1"/>
</dbReference>